<keyword evidence="1" id="KW-0732">Signal</keyword>
<evidence type="ECO:0000256" key="1">
    <source>
        <dbReference type="SAM" id="SignalP"/>
    </source>
</evidence>
<sequence>MRCRAWLLLAALLQGILASEEVGTDPLTNLRPDNVTGLIYYLYRWTGSYYNGSTTIRLQPQDNIQSSTCVGQGPIVVSFNSSLLAVTQTNGYLLQENPTGANPLAFNLKLWLEGLNLLPSENMNDGSTEDIQEISSVQMNTKDRPDDPTAAPPWKLVASHDAALTYSFQGYHNPNVSAQALRFNNTQCASLPLALYNGTLLGNQSSVLSNLSVTTEPRVRGIFSNESASLEIKGIYQGYSESGSALGGNVTIVFNGTIDEARSDRLMSNTLGSAPVWESTLGYTKTLMGETPVVHVGAGNVLGVGWGLRACVLGLVVFWGL</sequence>
<organism evidence="2 3">
    <name type="scientific">Bimuria novae-zelandiae CBS 107.79</name>
    <dbReference type="NCBI Taxonomy" id="1447943"/>
    <lineage>
        <taxon>Eukaryota</taxon>
        <taxon>Fungi</taxon>
        <taxon>Dikarya</taxon>
        <taxon>Ascomycota</taxon>
        <taxon>Pezizomycotina</taxon>
        <taxon>Dothideomycetes</taxon>
        <taxon>Pleosporomycetidae</taxon>
        <taxon>Pleosporales</taxon>
        <taxon>Massarineae</taxon>
        <taxon>Didymosphaeriaceae</taxon>
        <taxon>Bimuria</taxon>
    </lineage>
</organism>
<proteinExistence type="predicted"/>
<accession>A0A6A5URL6</accession>
<name>A0A6A5URL6_9PLEO</name>
<feature type="signal peptide" evidence="1">
    <location>
        <begin position="1"/>
        <end position="18"/>
    </location>
</feature>
<gene>
    <name evidence="2" type="ORF">BU23DRAFT_603389</name>
</gene>
<dbReference type="AlphaFoldDB" id="A0A6A5URL6"/>
<reference evidence="2" key="1">
    <citation type="journal article" date="2020" name="Stud. Mycol.">
        <title>101 Dothideomycetes genomes: a test case for predicting lifestyles and emergence of pathogens.</title>
        <authorList>
            <person name="Haridas S."/>
            <person name="Albert R."/>
            <person name="Binder M."/>
            <person name="Bloem J."/>
            <person name="Labutti K."/>
            <person name="Salamov A."/>
            <person name="Andreopoulos B."/>
            <person name="Baker S."/>
            <person name="Barry K."/>
            <person name="Bills G."/>
            <person name="Bluhm B."/>
            <person name="Cannon C."/>
            <person name="Castanera R."/>
            <person name="Culley D."/>
            <person name="Daum C."/>
            <person name="Ezra D."/>
            <person name="Gonzalez J."/>
            <person name="Henrissat B."/>
            <person name="Kuo A."/>
            <person name="Liang C."/>
            <person name="Lipzen A."/>
            <person name="Lutzoni F."/>
            <person name="Magnuson J."/>
            <person name="Mondo S."/>
            <person name="Nolan M."/>
            <person name="Ohm R."/>
            <person name="Pangilinan J."/>
            <person name="Park H.-J."/>
            <person name="Ramirez L."/>
            <person name="Alfaro M."/>
            <person name="Sun H."/>
            <person name="Tritt A."/>
            <person name="Yoshinaga Y."/>
            <person name="Zwiers L.-H."/>
            <person name="Turgeon B."/>
            <person name="Goodwin S."/>
            <person name="Spatafora J."/>
            <person name="Crous P."/>
            <person name="Grigoriev I."/>
        </authorList>
    </citation>
    <scope>NUCLEOTIDE SEQUENCE</scope>
    <source>
        <strain evidence="2">CBS 107.79</strain>
    </source>
</reference>
<evidence type="ECO:0000313" key="3">
    <source>
        <dbReference type="Proteomes" id="UP000800036"/>
    </source>
</evidence>
<dbReference type="OrthoDB" id="5054768at2759"/>
<dbReference type="EMBL" id="ML976743">
    <property type="protein sequence ID" value="KAF1966609.1"/>
    <property type="molecule type" value="Genomic_DNA"/>
</dbReference>
<evidence type="ECO:0000313" key="2">
    <source>
        <dbReference type="EMBL" id="KAF1966609.1"/>
    </source>
</evidence>
<dbReference type="Proteomes" id="UP000800036">
    <property type="component" value="Unassembled WGS sequence"/>
</dbReference>
<keyword evidence="3" id="KW-1185">Reference proteome</keyword>
<feature type="chain" id="PRO_5025568269" evidence="1">
    <location>
        <begin position="19"/>
        <end position="321"/>
    </location>
</feature>
<protein>
    <submittedName>
        <fullName evidence="2">Uncharacterized protein</fullName>
    </submittedName>
</protein>